<evidence type="ECO:0000259" key="6">
    <source>
        <dbReference type="PROSITE" id="PS51764"/>
    </source>
</evidence>
<feature type="active site" description="Proton donor" evidence="4">
    <location>
        <position position="149"/>
    </location>
</feature>
<keyword evidence="5" id="KW-0732">Signal</keyword>
<organism evidence="7 8">
    <name type="scientific">Rhizoclosmatium globosum</name>
    <dbReference type="NCBI Taxonomy" id="329046"/>
    <lineage>
        <taxon>Eukaryota</taxon>
        <taxon>Fungi</taxon>
        <taxon>Fungi incertae sedis</taxon>
        <taxon>Chytridiomycota</taxon>
        <taxon>Chytridiomycota incertae sedis</taxon>
        <taxon>Chytridiomycetes</taxon>
        <taxon>Chytridiales</taxon>
        <taxon>Chytriomycetaceae</taxon>
        <taxon>Rhizoclosmatium</taxon>
    </lineage>
</organism>
<dbReference type="InterPro" id="IPR022790">
    <property type="entry name" value="GH26_dom"/>
</dbReference>
<dbReference type="OrthoDB" id="428177at2759"/>
<evidence type="ECO:0000256" key="3">
    <source>
        <dbReference type="ARBA" id="ARBA00023295"/>
    </source>
</evidence>
<gene>
    <name evidence="7" type="ORF">BCR33DRAFT_721351</name>
</gene>
<reference evidence="7 8" key="1">
    <citation type="submission" date="2016-07" db="EMBL/GenBank/DDBJ databases">
        <title>Pervasive Adenine N6-methylation of Active Genes in Fungi.</title>
        <authorList>
            <consortium name="DOE Joint Genome Institute"/>
            <person name="Mondo S.J."/>
            <person name="Dannebaum R.O."/>
            <person name="Kuo R.C."/>
            <person name="Labutti K."/>
            <person name="Haridas S."/>
            <person name="Kuo A."/>
            <person name="Salamov A."/>
            <person name="Ahrendt S.R."/>
            <person name="Lipzen A."/>
            <person name="Sullivan W."/>
            <person name="Andreopoulos W.B."/>
            <person name="Clum A."/>
            <person name="Lindquist E."/>
            <person name="Daum C."/>
            <person name="Ramamoorthy G.K."/>
            <person name="Gryganskyi A."/>
            <person name="Culley D."/>
            <person name="Magnuson J.K."/>
            <person name="James T.Y."/>
            <person name="O'Malley M.A."/>
            <person name="Stajich J.E."/>
            <person name="Spatafora J.W."/>
            <person name="Visel A."/>
            <person name="Grigoriev I.V."/>
        </authorList>
    </citation>
    <scope>NUCLEOTIDE SEQUENCE [LARGE SCALE GENOMIC DNA]</scope>
    <source>
        <strain evidence="7 8">JEL800</strain>
    </source>
</reference>
<dbReference type="InterPro" id="IPR017853">
    <property type="entry name" value="GH"/>
</dbReference>
<dbReference type="Pfam" id="PF02156">
    <property type="entry name" value="Glyco_hydro_26"/>
    <property type="match status" value="1"/>
</dbReference>
<comment type="caution">
    <text evidence="7">The sequence shown here is derived from an EMBL/GenBank/DDBJ whole genome shotgun (WGS) entry which is preliminary data.</text>
</comment>
<dbReference type="Gene3D" id="3.20.20.80">
    <property type="entry name" value="Glycosidases"/>
    <property type="match status" value="1"/>
</dbReference>
<proteinExistence type="inferred from homology"/>
<keyword evidence="3 4" id="KW-0326">Glycosidase</keyword>
<keyword evidence="2 4" id="KW-0378">Hydrolase</keyword>
<dbReference type="InterPro" id="IPR000805">
    <property type="entry name" value="Glyco_hydro_26"/>
</dbReference>
<dbReference type="GO" id="GO:0006080">
    <property type="term" value="P:substituted mannan metabolic process"/>
    <property type="evidence" value="ECO:0007669"/>
    <property type="project" value="InterPro"/>
</dbReference>
<feature type="chain" id="PRO_5011001925" evidence="5">
    <location>
        <begin position="24"/>
        <end position="444"/>
    </location>
</feature>
<dbReference type="EMBL" id="MCGO01000049">
    <property type="protein sequence ID" value="ORY37611.1"/>
    <property type="molecule type" value="Genomic_DNA"/>
</dbReference>
<dbReference type="Proteomes" id="UP000193642">
    <property type="component" value="Unassembled WGS sequence"/>
</dbReference>
<feature type="domain" description="GH26" evidence="6">
    <location>
        <begin position="13"/>
        <end position="355"/>
    </location>
</feature>
<evidence type="ECO:0000256" key="1">
    <source>
        <dbReference type="ARBA" id="ARBA00007754"/>
    </source>
</evidence>
<evidence type="ECO:0000313" key="7">
    <source>
        <dbReference type="EMBL" id="ORY37611.1"/>
    </source>
</evidence>
<dbReference type="SUPFAM" id="SSF51445">
    <property type="entry name" value="(Trans)glycosidases"/>
    <property type="match status" value="1"/>
</dbReference>
<evidence type="ECO:0000256" key="4">
    <source>
        <dbReference type="PROSITE-ProRule" id="PRU01100"/>
    </source>
</evidence>
<evidence type="ECO:0000256" key="5">
    <source>
        <dbReference type="SAM" id="SignalP"/>
    </source>
</evidence>
<feature type="signal peptide" evidence="5">
    <location>
        <begin position="1"/>
        <end position="23"/>
    </location>
</feature>
<accession>A0A1Y2BS86</accession>
<evidence type="ECO:0000256" key="2">
    <source>
        <dbReference type="ARBA" id="ARBA00022801"/>
    </source>
</evidence>
<dbReference type="PROSITE" id="PS51764">
    <property type="entry name" value="GH26"/>
    <property type="match status" value="1"/>
</dbReference>
<dbReference type="PANTHER" id="PTHR40079">
    <property type="entry name" value="MANNAN ENDO-1,4-BETA-MANNOSIDASE E-RELATED"/>
    <property type="match status" value="1"/>
</dbReference>
<feature type="active site" description="Nucleophile" evidence="4">
    <location>
        <position position="272"/>
    </location>
</feature>
<evidence type="ECO:0000313" key="8">
    <source>
        <dbReference type="Proteomes" id="UP000193642"/>
    </source>
</evidence>
<protein>
    <submittedName>
        <fullName evidence="7">Glycoside hydrolase</fullName>
    </submittedName>
</protein>
<dbReference type="STRING" id="329046.A0A1Y2BS86"/>
<dbReference type="PANTHER" id="PTHR40079:SF4">
    <property type="entry name" value="GH26 DOMAIN-CONTAINING PROTEIN-RELATED"/>
    <property type="match status" value="1"/>
</dbReference>
<dbReference type="GO" id="GO:0016985">
    <property type="term" value="F:mannan endo-1,4-beta-mannosidase activity"/>
    <property type="evidence" value="ECO:0007669"/>
    <property type="project" value="InterPro"/>
</dbReference>
<keyword evidence="8" id="KW-1185">Reference proteome</keyword>
<dbReference type="AlphaFoldDB" id="A0A1Y2BS86"/>
<sequence length="444" mass="48635">MLHANSFSIILALLASSLVQGLAKLEPADGKLIFGAWFDSSTGPVSGGETAASFNKKIGFNSGVFQVYQHLPPRLPKDGPPDYDTKNHNADGTINLDILNEGTDAAIFLTIYPDNSTGIADSDINALAIQCRTIINTTGRNLFIRFGPEMNGDWMSYSGNPTAYIALWRKVYTAVNNVAPSVAFVWSPNPDTYQGIYPYAPYWPGPDYVDWVGLSTYWKGFQDNYPYSYMKNSLCPTDYTAQVLDAKGQQGSKVSFYQEYVLKYDKPFVISEGGGAFQLAYSEGSNRTLVDPGPGRTQMVMGFWNSNIFNPDFMNAYPKVKMAISFEIWKLEAEQQFATERDFRIIGDDATASTFRTAIMKLDDAGHMIWAKVVPAKTSATTAAEQTTAAVTTTTSALATSALVVTQNPSNKDAVTQKTSYSPAKTSISLTLLLSILIIALMLF</sequence>
<comment type="similarity">
    <text evidence="1 4">Belongs to the glycosyl hydrolase 26 family.</text>
</comment>
<name>A0A1Y2BS86_9FUNG</name>